<evidence type="ECO:0000313" key="2">
    <source>
        <dbReference type="EMBL" id="QDG51964.1"/>
    </source>
</evidence>
<accession>A0A5B8Y5G9</accession>
<dbReference type="RefSeq" id="WP_141198442.1">
    <property type="nucleotide sequence ID" value="NZ_CP041186.1"/>
</dbReference>
<dbReference type="InterPro" id="IPR011250">
    <property type="entry name" value="OMP/PagP_B-barrel"/>
</dbReference>
<organism evidence="2 3">
    <name type="scientific">Persicimonas caeni</name>
    <dbReference type="NCBI Taxonomy" id="2292766"/>
    <lineage>
        <taxon>Bacteria</taxon>
        <taxon>Deltaproteobacteria</taxon>
        <taxon>Bradymonadales</taxon>
        <taxon>Bradymonadaceae</taxon>
        <taxon>Persicimonas</taxon>
    </lineage>
</organism>
<dbReference type="AlphaFoldDB" id="A0A4Y6PUD8"/>
<gene>
    <name evidence="2" type="ORF">FIV42_14815</name>
</gene>
<name>A0A4Y6PUD8_PERCE</name>
<accession>A0A4Y6PUD8</accession>
<evidence type="ECO:0000256" key="1">
    <source>
        <dbReference type="SAM" id="SignalP"/>
    </source>
</evidence>
<feature type="signal peptide" evidence="1">
    <location>
        <begin position="1"/>
        <end position="20"/>
    </location>
</feature>
<dbReference type="EMBL" id="CP041186">
    <property type="protein sequence ID" value="QDG51964.1"/>
    <property type="molecule type" value="Genomic_DNA"/>
</dbReference>
<feature type="chain" id="PRO_5030106458" description="Outer membrane protein beta-barrel domain-containing protein" evidence="1">
    <location>
        <begin position="21"/>
        <end position="195"/>
    </location>
</feature>
<proteinExistence type="predicted"/>
<dbReference type="Proteomes" id="UP000315995">
    <property type="component" value="Chromosome"/>
</dbReference>
<protein>
    <recommendedName>
        <fullName evidence="4">Outer membrane protein beta-barrel domain-containing protein</fullName>
    </recommendedName>
</protein>
<reference evidence="2 3" key="1">
    <citation type="submission" date="2019-06" db="EMBL/GenBank/DDBJ databases">
        <title>Persicimonas caeni gen. nov., sp. nov., a predatory bacterium isolated from solar saltern.</title>
        <authorList>
            <person name="Wang S."/>
        </authorList>
    </citation>
    <scope>NUCLEOTIDE SEQUENCE [LARGE SCALE GENOMIC DNA]</scope>
    <source>
        <strain evidence="2 3">YN101</strain>
    </source>
</reference>
<keyword evidence="3" id="KW-1185">Reference proteome</keyword>
<dbReference type="SUPFAM" id="SSF56925">
    <property type="entry name" value="OMPA-like"/>
    <property type="match status" value="1"/>
</dbReference>
<sequence>MKKYSVWMVALLAAGFVLTAAPKDADAALRLGADGLWMPLAFQNIETEEANAELDSDHDLASFGVSAHGNLGFDIFAIGLKLNYFNQAISFADGDDRFEELDINLMARVGIPTTDIAFFAEAGPTTSPGFDYFGYNVGGGVEYDLIGLPLIDLNLGAMGQYVNVSDVDFSINGVEETASVNEGRVMLFLGVDFSI</sequence>
<keyword evidence="1" id="KW-0732">Signal</keyword>
<dbReference type="OrthoDB" id="5505255at2"/>
<evidence type="ECO:0000313" key="3">
    <source>
        <dbReference type="Proteomes" id="UP000315995"/>
    </source>
</evidence>
<evidence type="ECO:0008006" key="4">
    <source>
        <dbReference type="Google" id="ProtNLM"/>
    </source>
</evidence>